<dbReference type="EMBL" id="CP144532">
    <property type="protein sequence ID" value="WWC60433.1"/>
    <property type="molecule type" value="Genomic_DNA"/>
</dbReference>
<evidence type="ECO:0000313" key="3">
    <source>
        <dbReference type="EMBL" id="WWC60433.1"/>
    </source>
</evidence>
<dbReference type="RefSeq" id="XP_018264844.1">
    <property type="nucleotide sequence ID" value="XM_018406350.1"/>
</dbReference>
<dbReference type="Proteomes" id="UP000078595">
    <property type="component" value="Chromosome 3"/>
</dbReference>
<proteinExistence type="predicted"/>
<dbReference type="KEGG" id="kdj:28966723"/>
<accession>A0A1A6AAB8</accession>
<evidence type="ECO:0000256" key="1">
    <source>
        <dbReference type="SAM" id="MobiDB-lite"/>
    </source>
</evidence>
<reference evidence="3" key="2">
    <citation type="submission" date="2013-07" db="EMBL/GenBank/DDBJ databases">
        <authorList>
            <consortium name="The Broad Institute Genome Sequencing Platform"/>
            <person name="Cuomo C."/>
            <person name="Litvintseva A."/>
            <person name="Chen Y."/>
            <person name="Heitman J."/>
            <person name="Sun S."/>
            <person name="Springer D."/>
            <person name="Dromer F."/>
            <person name="Young S.K."/>
            <person name="Zeng Q."/>
            <person name="Gargeya S."/>
            <person name="Fitzgerald M."/>
            <person name="Abouelleil A."/>
            <person name="Alvarado L."/>
            <person name="Berlin A.M."/>
            <person name="Chapman S.B."/>
            <person name="Dewar J."/>
            <person name="Goldberg J."/>
            <person name="Griggs A."/>
            <person name="Gujja S."/>
            <person name="Hansen M."/>
            <person name="Howarth C."/>
            <person name="Imamovic A."/>
            <person name="Larimer J."/>
            <person name="McCowan C."/>
            <person name="Murphy C."/>
            <person name="Pearson M."/>
            <person name="Priest M."/>
            <person name="Roberts A."/>
            <person name="Saif S."/>
            <person name="Shea T."/>
            <person name="Sykes S."/>
            <person name="Wortman J."/>
            <person name="Nusbaum C."/>
            <person name="Birren B."/>
        </authorList>
    </citation>
    <scope>NUCLEOTIDE SEQUENCE</scope>
    <source>
        <strain evidence="3">CBS 10117</strain>
    </source>
</reference>
<reference evidence="3" key="3">
    <citation type="submission" date="2024-02" db="EMBL/GenBank/DDBJ databases">
        <title>Comparative genomics of Cryptococcus and Kwoniella reveals pathogenesis evolution and contrasting modes of karyotype evolution via chromosome fusion or intercentromeric recombination.</title>
        <authorList>
            <person name="Coelho M.A."/>
            <person name="David-Palma M."/>
            <person name="Shea T."/>
            <person name="Bowers K."/>
            <person name="McGinley-Smith S."/>
            <person name="Mohammad A.W."/>
            <person name="Gnirke A."/>
            <person name="Yurkov A.M."/>
            <person name="Nowrousian M."/>
            <person name="Sun S."/>
            <person name="Cuomo C.A."/>
            <person name="Heitman J."/>
        </authorList>
    </citation>
    <scope>NUCLEOTIDE SEQUENCE</scope>
    <source>
        <strain evidence="3">CBS 10117</strain>
    </source>
</reference>
<evidence type="ECO:0000313" key="4">
    <source>
        <dbReference type="Proteomes" id="UP000078595"/>
    </source>
</evidence>
<evidence type="ECO:0000313" key="2">
    <source>
        <dbReference type="EMBL" id="OBR87002.1"/>
    </source>
</evidence>
<feature type="region of interest" description="Disordered" evidence="1">
    <location>
        <begin position="91"/>
        <end position="139"/>
    </location>
</feature>
<protein>
    <submittedName>
        <fullName evidence="2">Uncharacterized protein</fullName>
    </submittedName>
</protein>
<sequence length="139" mass="15320">MSESGPLRNHTALFIVIMARIEVATRTRNTKTGKYHLCQRHPVGGTRFVLKPSATYNPDSEVNFYEFSKDDVEKFREKGLTHWEFDLNNDKTQVNASYSQAGSAEEHDDSSSVYVGNPHAAGHDDSTAQNNTGAGGSQA</sequence>
<dbReference type="VEuPathDB" id="FungiDB:I303_03024"/>
<organism evidence="2">
    <name type="scientific">Kwoniella dejecticola CBS 10117</name>
    <dbReference type="NCBI Taxonomy" id="1296121"/>
    <lineage>
        <taxon>Eukaryota</taxon>
        <taxon>Fungi</taxon>
        <taxon>Dikarya</taxon>
        <taxon>Basidiomycota</taxon>
        <taxon>Agaricomycotina</taxon>
        <taxon>Tremellomycetes</taxon>
        <taxon>Tremellales</taxon>
        <taxon>Cryptococcaceae</taxon>
        <taxon>Kwoniella</taxon>
    </lineage>
</organism>
<dbReference type="GeneID" id="28966723"/>
<gene>
    <name evidence="2" type="ORF">I303_03024</name>
    <name evidence="3" type="ORF">I303_103005</name>
</gene>
<reference evidence="2" key="1">
    <citation type="submission" date="2013-07" db="EMBL/GenBank/DDBJ databases">
        <title>The Genome Sequence of Cryptococcus dejecticola CBS10117.</title>
        <authorList>
            <consortium name="The Broad Institute Genome Sequencing Platform"/>
            <person name="Cuomo C."/>
            <person name="Litvintseva A."/>
            <person name="Chen Y."/>
            <person name="Heitman J."/>
            <person name="Sun S."/>
            <person name="Springer D."/>
            <person name="Dromer F."/>
            <person name="Young S.K."/>
            <person name="Zeng Q."/>
            <person name="Gargeya S."/>
            <person name="Fitzgerald M."/>
            <person name="Abouelleil A."/>
            <person name="Alvarado L."/>
            <person name="Berlin A.M."/>
            <person name="Chapman S.B."/>
            <person name="Dewar J."/>
            <person name="Goldberg J."/>
            <person name="Griggs A."/>
            <person name="Gujja S."/>
            <person name="Hansen M."/>
            <person name="Howarth C."/>
            <person name="Imamovic A."/>
            <person name="Larimer J."/>
            <person name="McCowan C."/>
            <person name="Murphy C."/>
            <person name="Pearson M."/>
            <person name="Priest M."/>
            <person name="Roberts A."/>
            <person name="Saif S."/>
            <person name="Shea T."/>
            <person name="Sykes S."/>
            <person name="Wortman J."/>
            <person name="Nusbaum C."/>
            <person name="Birren B."/>
        </authorList>
    </citation>
    <scope>NUCLEOTIDE SEQUENCE [LARGE SCALE GENOMIC DNA]</scope>
    <source>
        <strain evidence="2">CBS 10117</strain>
    </source>
</reference>
<keyword evidence="4" id="KW-1185">Reference proteome</keyword>
<dbReference type="EMBL" id="KI894029">
    <property type="protein sequence ID" value="OBR87002.1"/>
    <property type="molecule type" value="Genomic_DNA"/>
</dbReference>
<dbReference type="AlphaFoldDB" id="A0A1A6AAB8"/>
<name>A0A1A6AAB8_9TREE</name>
<feature type="compositionally biased region" description="Polar residues" evidence="1">
    <location>
        <begin position="91"/>
        <end position="102"/>
    </location>
</feature>